<name>A0A0F9EBD4_9ZZZZ</name>
<dbReference type="AlphaFoldDB" id="A0A0F9EBD4"/>
<dbReference type="EMBL" id="LAZR01025648">
    <property type="protein sequence ID" value="KKL71249.1"/>
    <property type="molecule type" value="Genomic_DNA"/>
</dbReference>
<evidence type="ECO:0000313" key="1">
    <source>
        <dbReference type="EMBL" id="KKL71249.1"/>
    </source>
</evidence>
<organism evidence="1">
    <name type="scientific">marine sediment metagenome</name>
    <dbReference type="NCBI Taxonomy" id="412755"/>
    <lineage>
        <taxon>unclassified sequences</taxon>
        <taxon>metagenomes</taxon>
        <taxon>ecological metagenomes</taxon>
    </lineage>
</organism>
<accession>A0A0F9EBD4</accession>
<sequence>MEMCERCRRICEDRIALEAIADFLETLDKVLQGTGKEKGLSKVVQALRRIAKEG</sequence>
<gene>
    <name evidence="1" type="ORF">LCGC14_2096790</name>
</gene>
<reference evidence="1" key="1">
    <citation type="journal article" date="2015" name="Nature">
        <title>Complex archaea that bridge the gap between prokaryotes and eukaryotes.</title>
        <authorList>
            <person name="Spang A."/>
            <person name="Saw J.H."/>
            <person name="Jorgensen S.L."/>
            <person name="Zaremba-Niedzwiedzka K."/>
            <person name="Martijn J."/>
            <person name="Lind A.E."/>
            <person name="van Eijk R."/>
            <person name="Schleper C."/>
            <person name="Guy L."/>
            <person name="Ettema T.J."/>
        </authorList>
    </citation>
    <scope>NUCLEOTIDE SEQUENCE</scope>
</reference>
<protein>
    <submittedName>
        <fullName evidence="1">Uncharacterized protein</fullName>
    </submittedName>
</protein>
<comment type="caution">
    <text evidence="1">The sequence shown here is derived from an EMBL/GenBank/DDBJ whole genome shotgun (WGS) entry which is preliminary data.</text>
</comment>
<proteinExistence type="predicted"/>